<dbReference type="SUPFAM" id="SSF52833">
    <property type="entry name" value="Thioredoxin-like"/>
    <property type="match status" value="1"/>
</dbReference>
<dbReference type="Pfam" id="PF02798">
    <property type="entry name" value="GST_N"/>
    <property type="match status" value="1"/>
</dbReference>
<evidence type="ECO:0000313" key="5">
    <source>
        <dbReference type="Proteomes" id="UP001276659"/>
    </source>
</evidence>
<comment type="caution">
    <text evidence="4">The sequence shown here is derived from an EMBL/GenBank/DDBJ whole genome shotgun (WGS) entry which is preliminary data.</text>
</comment>
<evidence type="ECO:0000256" key="2">
    <source>
        <dbReference type="RuleBase" id="RU003494"/>
    </source>
</evidence>
<feature type="domain" description="GST N-terminal" evidence="3">
    <location>
        <begin position="49"/>
        <end position="121"/>
    </location>
</feature>
<dbReference type="PROSITE" id="PS50404">
    <property type="entry name" value="GST_NTER"/>
    <property type="match status" value="1"/>
</dbReference>
<dbReference type="Gene3D" id="3.40.30.10">
    <property type="entry name" value="Glutaredoxin"/>
    <property type="match status" value="1"/>
</dbReference>
<dbReference type="InterPro" id="IPR040079">
    <property type="entry name" value="Glutathione_S-Trfase"/>
</dbReference>
<dbReference type="SUPFAM" id="SSF47616">
    <property type="entry name" value="GST C-terminal domain-like"/>
    <property type="match status" value="1"/>
</dbReference>
<dbReference type="InterPro" id="IPR004046">
    <property type="entry name" value="GST_C"/>
</dbReference>
<dbReference type="Pfam" id="PF00043">
    <property type="entry name" value="GST_C"/>
    <property type="match status" value="1"/>
</dbReference>
<dbReference type="PANTHER" id="PTHR44051:SF9">
    <property type="entry name" value="GLUTATHIONE S-TRANSFERASE 1"/>
    <property type="match status" value="1"/>
</dbReference>
<keyword evidence="5" id="KW-1185">Reference proteome</keyword>
<dbReference type="SFLD" id="SFLDG00358">
    <property type="entry name" value="Main_(cytGST)"/>
    <property type="match status" value="1"/>
</dbReference>
<dbReference type="CDD" id="cd03046">
    <property type="entry name" value="GST_N_GTT1_like"/>
    <property type="match status" value="1"/>
</dbReference>
<name>A0AAE0DGI1_9LECA</name>
<comment type="similarity">
    <text evidence="1 2">Belongs to the GST superfamily.</text>
</comment>
<dbReference type="InterPro" id="IPR004045">
    <property type="entry name" value="Glutathione_S-Trfase_N"/>
</dbReference>
<sequence length="251" mass="28937">MIFCAHRPVPIPVKRDAFQTLSASFRFEGFFAKALEHDLTRGPPPMKPSRSIRIAWLLEELGLDYKLHTWDRESSGLAPAEFKQFCETHLEKAPVLKDGRLTLQESGAITEYLYEQYDDSHRLLPTDQAQRAKFRKFIHAAEGAFMVHCLPTVYNQRIDATIAEKLAPSIEKIVANDLDWLEAELKKGDGRHLVGDQVTAADTMVAFSVQFIFRMRLGPQNRRWNDIEAWLRNVESEQAYQRAVAKTRHWL</sequence>
<dbReference type="InterPro" id="IPR036249">
    <property type="entry name" value="Thioredoxin-like_sf"/>
</dbReference>
<protein>
    <recommendedName>
        <fullName evidence="3">GST N-terminal domain-containing protein</fullName>
    </recommendedName>
</protein>
<evidence type="ECO:0000256" key="1">
    <source>
        <dbReference type="ARBA" id="ARBA00007409"/>
    </source>
</evidence>
<evidence type="ECO:0000259" key="3">
    <source>
        <dbReference type="PROSITE" id="PS50404"/>
    </source>
</evidence>
<dbReference type="Gene3D" id="1.20.1050.10">
    <property type="match status" value="1"/>
</dbReference>
<dbReference type="Proteomes" id="UP001276659">
    <property type="component" value="Unassembled WGS sequence"/>
</dbReference>
<proteinExistence type="inferred from homology"/>
<dbReference type="EMBL" id="JASNWA010000009">
    <property type="protein sequence ID" value="KAK3169707.1"/>
    <property type="molecule type" value="Genomic_DNA"/>
</dbReference>
<organism evidence="4 5">
    <name type="scientific">Lepraria neglecta</name>
    <dbReference type="NCBI Taxonomy" id="209136"/>
    <lineage>
        <taxon>Eukaryota</taxon>
        <taxon>Fungi</taxon>
        <taxon>Dikarya</taxon>
        <taxon>Ascomycota</taxon>
        <taxon>Pezizomycotina</taxon>
        <taxon>Lecanoromycetes</taxon>
        <taxon>OSLEUM clade</taxon>
        <taxon>Lecanoromycetidae</taxon>
        <taxon>Lecanorales</taxon>
        <taxon>Lecanorineae</taxon>
        <taxon>Stereocaulaceae</taxon>
        <taxon>Lepraria</taxon>
    </lineage>
</organism>
<gene>
    <name evidence="4" type="ORF">OEA41_009091</name>
</gene>
<accession>A0AAE0DGI1</accession>
<dbReference type="InterPro" id="IPR036282">
    <property type="entry name" value="Glutathione-S-Trfase_C_sf"/>
</dbReference>
<dbReference type="AlphaFoldDB" id="A0AAE0DGI1"/>
<reference evidence="4" key="1">
    <citation type="submission" date="2022-11" db="EMBL/GenBank/DDBJ databases">
        <title>Chromosomal genome sequence assembly and mating type (MAT) locus characterization of the leprose asexual lichenized fungus Lepraria neglecta (Nyl.) Erichsen.</title>
        <authorList>
            <person name="Allen J.L."/>
            <person name="Pfeffer B."/>
        </authorList>
    </citation>
    <scope>NUCLEOTIDE SEQUENCE</scope>
    <source>
        <strain evidence="4">Allen 5258</strain>
    </source>
</reference>
<dbReference type="PANTHER" id="PTHR44051">
    <property type="entry name" value="GLUTATHIONE S-TRANSFERASE-RELATED"/>
    <property type="match status" value="1"/>
</dbReference>
<evidence type="ECO:0000313" key="4">
    <source>
        <dbReference type="EMBL" id="KAK3169707.1"/>
    </source>
</evidence>
<dbReference type="SFLD" id="SFLDS00019">
    <property type="entry name" value="Glutathione_Transferase_(cytos"/>
    <property type="match status" value="1"/>
</dbReference>